<protein>
    <submittedName>
        <fullName evidence="2">PadR family transcriptional regulator</fullName>
    </submittedName>
</protein>
<proteinExistence type="predicted"/>
<feature type="domain" description="Transcription regulator PadR N-terminal" evidence="1">
    <location>
        <begin position="51"/>
        <end position="119"/>
    </location>
</feature>
<dbReference type="Gene3D" id="1.10.10.10">
    <property type="entry name" value="Winged helix-like DNA-binding domain superfamily/Winged helix DNA-binding domain"/>
    <property type="match status" value="1"/>
</dbReference>
<dbReference type="InterPro" id="IPR036388">
    <property type="entry name" value="WH-like_DNA-bd_sf"/>
</dbReference>
<organism evidence="2 3">
    <name type="scientific">Microbacterium mangrovi</name>
    <dbReference type="NCBI Taxonomy" id="1348253"/>
    <lineage>
        <taxon>Bacteria</taxon>
        <taxon>Bacillati</taxon>
        <taxon>Actinomycetota</taxon>
        <taxon>Actinomycetes</taxon>
        <taxon>Micrococcales</taxon>
        <taxon>Microbacteriaceae</taxon>
        <taxon>Microbacterium</taxon>
    </lineage>
</organism>
<dbReference type="SUPFAM" id="SSF46785">
    <property type="entry name" value="Winged helix' DNA-binding domain"/>
    <property type="match status" value="1"/>
</dbReference>
<dbReference type="STRING" id="1348253.LK09_01995"/>
<dbReference type="PANTHER" id="PTHR43252:SF2">
    <property type="entry name" value="TRANSCRIPTION REGULATOR, PADR-LIKE FAMILY"/>
    <property type="match status" value="1"/>
</dbReference>
<comment type="caution">
    <text evidence="2">The sequence shown here is derived from an EMBL/GenBank/DDBJ whole genome shotgun (WGS) entry which is preliminary data.</text>
</comment>
<evidence type="ECO:0000313" key="2">
    <source>
        <dbReference type="EMBL" id="KHK99450.1"/>
    </source>
</evidence>
<dbReference type="RefSeq" id="WP_039395192.1">
    <property type="nucleotide sequence ID" value="NZ_JTDK01000002.1"/>
</dbReference>
<dbReference type="PANTHER" id="PTHR43252">
    <property type="entry name" value="TRANSCRIPTIONAL REGULATOR YQJI"/>
    <property type="match status" value="1"/>
</dbReference>
<keyword evidence="3" id="KW-1185">Reference proteome</keyword>
<gene>
    <name evidence="2" type="ORF">LK09_01995</name>
</gene>
<dbReference type="OrthoDB" id="1683430at2"/>
<dbReference type="EMBL" id="JTDK01000002">
    <property type="protein sequence ID" value="KHK99450.1"/>
    <property type="molecule type" value="Genomic_DNA"/>
</dbReference>
<dbReference type="InterPro" id="IPR005149">
    <property type="entry name" value="Tscrpt_reg_PadR_N"/>
</dbReference>
<accession>A0A0B2A8L5</accession>
<dbReference type="AlphaFoldDB" id="A0A0B2A8L5"/>
<sequence length="183" mass="19355">MSGTNSGGFGAYGFGNGQHREGLWDALGQLRSTFEQRMSPRMSKGDVRAAVIALLAEQPMHGYQIISEIEQRSNGAWKPSAGSVYPTLQMLTDEGLLTATEANGRKTYSLTEAGRAEAAAAADKPAPWEATSAREHGALPKAGIELLQVAAQVGRTGSPEQVAEAVVALDEARRKLYGILAQG</sequence>
<dbReference type="Pfam" id="PF03551">
    <property type="entry name" value="PadR"/>
    <property type="match status" value="1"/>
</dbReference>
<dbReference type="InterPro" id="IPR036390">
    <property type="entry name" value="WH_DNA-bd_sf"/>
</dbReference>
<reference evidence="2 3" key="1">
    <citation type="submission" date="2014-11" db="EMBL/GenBank/DDBJ databases">
        <title>Genome sequence of Microbacterium mangrovi MUSC 115(T).</title>
        <authorList>
            <person name="Lee L.-H."/>
        </authorList>
    </citation>
    <scope>NUCLEOTIDE SEQUENCE [LARGE SCALE GENOMIC DNA]</scope>
    <source>
        <strain evidence="2 3">MUSC 115</strain>
    </source>
</reference>
<evidence type="ECO:0000259" key="1">
    <source>
        <dbReference type="Pfam" id="PF03551"/>
    </source>
</evidence>
<name>A0A0B2A8L5_9MICO</name>
<evidence type="ECO:0000313" key="3">
    <source>
        <dbReference type="Proteomes" id="UP000031030"/>
    </source>
</evidence>
<dbReference type="Proteomes" id="UP000031030">
    <property type="component" value="Unassembled WGS sequence"/>
</dbReference>